<dbReference type="EMBL" id="QNUK01000740">
    <property type="protein sequence ID" value="KAF5889991.1"/>
    <property type="molecule type" value="Genomic_DNA"/>
</dbReference>
<evidence type="ECO:0000256" key="1">
    <source>
        <dbReference type="SAM" id="MobiDB-lite"/>
    </source>
</evidence>
<evidence type="ECO:0000313" key="3">
    <source>
        <dbReference type="Proteomes" id="UP000727407"/>
    </source>
</evidence>
<sequence>ISYFHRHHWCLRGSSVASRYPFIGHHPNEENDDQSLSISSPASTKHLKPLC</sequence>
<protein>
    <submittedName>
        <fullName evidence="2">Uncharacterized protein</fullName>
    </submittedName>
</protein>
<proteinExistence type="predicted"/>
<name>A0A8J4T605_CLAMG</name>
<feature type="non-terminal residue" evidence="2">
    <location>
        <position position="1"/>
    </location>
</feature>
<evidence type="ECO:0000313" key="2">
    <source>
        <dbReference type="EMBL" id="KAF5889991.1"/>
    </source>
</evidence>
<feature type="non-terminal residue" evidence="2">
    <location>
        <position position="51"/>
    </location>
</feature>
<comment type="caution">
    <text evidence="2">The sequence shown here is derived from an EMBL/GenBank/DDBJ whole genome shotgun (WGS) entry which is preliminary data.</text>
</comment>
<feature type="compositionally biased region" description="Polar residues" evidence="1">
    <location>
        <begin position="34"/>
        <end position="43"/>
    </location>
</feature>
<dbReference type="AlphaFoldDB" id="A0A8J4T605"/>
<reference evidence="2" key="1">
    <citation type="submission" date="2020-07" db="EMBL/GenBank/DDBJ databases">
        <title>Clarias magur genome sequencing, assembly and annotation.</title>
        <authorList>
            <person name="Kushwaha B."/>
            <person name="Kumar R."/>
            <person name="Das P."/>
            <person name="Joshi C.G."/>
            <person name="Kumar D."/>
            <person name="Nagpure N.S."/>
            <person name="Pandey M."/>
            <person name="Agarwal S."/>
            <person name="Srivastava S."/>
            <person name="Singh M."/>
            <person name="Sahoo L."/>
            <person name="Jayasankar P."/>
            <person name="Meher P.K."/>
            <person name="Koringa P.G."/>
            <person name="Iquebal M.A."/>
            <person name="Das S.P."/>
            <person name="Bit A."/>
            <person name="Patnaik S."/>
            <person name="Patel N."/>
            <person name="Shah T.M."/>
            <person name="Hinsu A."/>
            <person name="Jena J.K."/>
        </authorList>
    </citation>
    <scope>NUCLEOTIDE SEQUENCE</scope>
    <source>
        <strain evidence="2">CIFAMagur01</strain>
        <tissue evidence="2">Testis</tissue>
    </source>
</reference>
<gene>
    <name evidence="2" type="ORF">DAT39_020308</name>
</gene>
<dbReference type="Proteomes" id="UP000727407">
    <property type="component" value="Unassembled WGS sequence"/>
</dbReference>
<feature type="region of interest" description="Disordered" evidence="1">
    <location>
        <begin position="22"/>
        <end position="51"/>
    </location>
</feature>
<accession>A0A8J4T605</accession>
<keyword evidence="3" id="KW-1185">Reference proteome</keyword>
<organism evidence="2 3">
    <name type="scientific">Clarias magur</name>
    <name type="common">Asian catfish</name>
    <name type="synonym">Macropteronotus magur</name>
    <dbReference type="NCBI Taxonomy" id="1594786"/>
    <lineage>
        <taxon>Eukaryota</taxon>
        <taxon>Metazoa</taxon>
        <taxon>Chordata</taxon>
        <taxon>Craniata</taxon>
        <taxon>Vertebrata</taxon>
        <taxon>Euteleostomi</taxon>
        <taxon>Actinopterygii</taxon>
        <taxon>Neopterygii</taxon>
        <taxon>Teleostei</taxon>
        <taxon>Ostariophysi</taxon>
        <taxon>Siluriformes</taxon>
        <taxon>Clariidae</taxon>
        <taxon>Clarias</taxon>
    </lineage>
</organism>